<dbReference type="SUPFAM" id="SSF48403">
    <property type="entry name" value="Ankyrin repeat"/>
    <property type="match status" value="1"/>
</dbReference>
<proteinExistence type="inferred from homology"/>
<dbReference type="PROSITE" id="PS50297">
    <property type="entry name" value="ANK_REP_REGION"/>
    <property type="match status" value="3"/>
</dbReference>
<comment type="similarity">
    <text evidence="1">Belongs to the ankyrin SOCS box (ASB) family.</text>
</comment>
<dbReference type="EMBL" id="JADXDR010000035">
    <property type="protein sequence ID" value="KAI7843993.1"/>
    <property type="molecule type" value="Genomic_DNA"/>
</dbReference>
<evidence type="ECO:0000256" key="1">
    <source>
        <dbReference type="ARBA" id="ARBA00005949"/>
    </source>
</evidence>
<dbReference type="GO" id="GO:0016567">
    <property type="term" value="P:protein ubiquitination"/>
    <property type="evidence" value="ECO:0007669"/>
    <property type="project" value="TreeGrafter"/>
</dbReference>
<dbReference type="GO" id="GO:0045732">
    <property type="term" value="P:positive regulation of protein catabolic process"/>
    <property type="evidence" value="ECO:0007669"/>
    <property type="project" value="TreeGrafter"/>
</dbReference>
<feature type="repeat" description="ANK" evidence="4">
    <location>
        <begin position="147"/>
        <end position="179"/>
    </location>
</feature>
<dbReference type="SMART" id="SM00248">
    <property type="entry name" value="ANK"/>
    <property type="match status" value="3"/>
</dbReference>
<dbReference type="InterPro" id="IPR036770">
    <property type="entry name" value="Ankyrin_rpt-contain_sf"/>
</dbReference>
<dbReference type="Pfam" id="PF12796">
    <property type="entry name" value="Ank_2"/>
    <property type="match status" value="1"/>
</dbReference>
<dbReference type="AlphaFoldDB" id="A0AAD5H7K9"/>
<dbReference type="Pfam" id="PF00023">
    <property type="entry name" value="Ank"/>
    <property type="match status" value="1"/>
</dbReference>
<dbReference type="PANTHER" id="PTHR24136">
    <property type="entry name" value="SOWAH (DROSOPHILA) HOMOLOG"/>
    <property type="match status" value="1"/>
</dbReference>
<feature type="compositionally biased region" description="Acidic residues" evidence="5">
    <location>
        <begin position="19"/>
        <end position="35"/>
    </location>
</feature>
<dbReference type="Proteomes" id="UP001205105">
    <property type="component" value="Unassembled WGS sequence"/>
</dbReference>
<feature type="repeat" description="ANK" evidence="4">
    <location>
        <begin position="111"/>
        <end position="143"/>
    </location>
</feature>
<gene>
    <name evidence="6" type="ORF">COHA_002531</name>
</gene>
<feature type="repeat" description="ANK" evidence="4">
    <location>
        <begin position="78"/>
        <end position="110"/>
    </location>
</feature>
<evidence type="ECO:0000313" key="7">
    <source>
        <dbReference type="Proteomes" id="UP001205105"/>
    </source>
</evidence>
<feature type="region of interest" description="Disordered" evidence="5">
    <location>
        <begin position="1"/>
        <end position="41"/>
    </location>
</feature>
<dbReference type="PRINTS" id="PR01415">
    <property type="entry name" value="ANKYRIN"/>
</dbReference>
<feature type="compositionally biased region" description="Basic and acidic residues" evidence="5">
    <location>
        <begin position="197"/>
        <end position="206"/>
    </location>
</feature>
<keyword evidence="3 4" id="KW-0040">ANK repeat</keyword>
<sequence>MGRPIELGTPRAADANESTSDEEGWVTEESDDEQAGEWRDPTGGALTAVFEAAEAGDVDDLQDALGRLDVSIDTRGEDSDTAIHLAALYGHAECVRVLLEAGARADVADADGALPLHDAAAGGYADICTMLLDAAAGPSTIDRGDSEGDTPLHNAARGGHEAVVQLLLERGADATLQNDEFKTAAQLAERGTPARQLLDDAQRRAEAAAAPAQPQVPPPAAEVA</sequence>
<dbReference type="InterPro" id="IPR002110">
    <property type="entry name" value="Ankyrin_rpt"/>
</dbReference>
<evidence type="ECO:0000256" key="5">
    <source>
        <dbReference type="SAM" id="MobiDB-lite"/>
    </source>
</evidence>
<keyword evidence="7" id="KW-1185">Reference proteome</keyword>
<accession>A0AAD5H7K9</accession>
<evidence type="ECO:0000256" key="3">
    <source>
        <dbReference type="ARBA" id="ARBA00023043"/>
    </source>
</evidence>
<evidence type="ECO:0000313" key="6">
    <source>
        <dbReference type="EMBL" id="KAI7843993.1"/>
    </source>
</evidence>
<organism evidence="6 7">
    <name type="scientific">Chlorella ohadii</name>
    <dbReference type="NCBI Taxonomy" id="2649997"/>
    <lineage>
        <taxon>Eukaryota</taxon>
        <taxon>Viridiplantae</taxon>
        <taxon>Chlorophyta</taxon>
        <taxon>core chlorophytes</taxon>
        <taxon>Trebouxiophyceae</taxon>
        <taxon>Chlorellales</taxon>
        <taxon>Chlorellaceae</taxon>
        <taxon>Chlorella clade</taxon>
        <taxon>Chlorella</taxon>
    </lineage>
</organism>
<evidence type="ECO:0000256" key="4">
    <source>
        <dbReference type="PROSITE-ProRule" id="PRU00023"/>
    </source>
</evidence>
<name>A0AAD5H7K9_9CHLO</name>
<dbReference type="InterPro" id="IPR051573">
    <property type="entry name" value="Ankyrin-SOCS_box_domain"/>
</dbReference>
<dbReference type="PANTHER" id="PTHR24136:SF15">
    <property type="entry name" value="ANK_REP_REGION DOMAIN-CONTAINING PROTEIN"/>
    <property type="match status" value="1"/>
</dbReference>
<protein>
    <submittedName>
        <fullName evidence="6">Uncharacterized protein</fullName>
    </submittedName>
</protein>
<keyword evidence="2" id="KW-0677">Repeat</keyword>
<reference evidence="6" key="1">
    <citation type="submission" date="2020-11" db="EMBL/GenBank/DDBJ databases">
        <title>Chlorella ohadii genome sequencing and assembly.</title>
        <authorList>
            <person name="Murik O."/>
            <person name="Treves H."/>
            <person name="Kedem I."/>
            <person name="Shotland Y."/>
            <person name="Kaplan A."/>
        </authorList>
    </citation>
    <scope>NUCLEOTIDE SEQUENCE</scope>
    <source>
        <strain evidence="6">1</strain>
    </source>
</reference>
<dbReference type="Gene3D" id="1.25.40.20">
    <property type="entry name" value="Ankyrin repeat-containing domain"/>
    <property type="match status" value="2"/>
</dbReference>
<feature type="region of interest" description="Disordered" evidence="5">
    <location>
        <begin position="186"/>
        <end position="224"/>
    </location>
</feature>
<feature type="compositionally biased region" description="Pro residues" evidence="5">
    <location>
        <begin position="214"/>
        <end position="224"/>
    </location>
</feature>
<evidence type="ECO:0000256" key="2">
    <source>
        <dbReference type="ARBA" id="ARBA00022737"/>
    </source>
</evidence>
<dbReference type="PROSITE" id="PS50088">
    <property type="entry name" value="ANK_REPEAT"/>
    <property type="match status" value="3"/>
</dbReference>
<comment type="caution">
    <text evidence="6">The sequence shown here is derived from an EMBL/GenBank/DDBJ whole genome shotgun (WGS) entry which is preliminary data.</text>
</comment>